<dbReference type="EMBL" id="BQNB010010963">
    <property type="protein sequence ID" value="GJS84283.1"/>
    <property type="molecule type" value="Genomic_DNA"/>
</dbReference>
<dbReference type="Proteomes" id="UP001151760">
    <property type="component" value="Unassembled WGS sequence"/>
</dbReference>
<proteinExistence type="predicted"/>
<comment type="caution">
    <text evidence="1">The sequence shown here is derived from an EMBL/GenBank/DDBJ whole genome shotgun (WGS) entry which is preliminary data.</text>
</comment>
<reference evidence="1" key="1">
    <citation type="journal article" date="2022" name="Int. J. Mol. Sci.">
        <title>Draft Genome of Tanacetum Coccineum: Genomic Comparison of Closely Related Tanacetum-Family Plants.</title>
        <authorList>
            <person name="Yamashiro T."/>
            <person name="Shiraishi A."/>
            <person name="Nakayama K."/>
            <person name="Satake H."/>
        </authorList>
    </citation>
    <scope>NUCLEOTIDE SEQUENCE</scope>
</reference>
<protein>
    <recommendedName>
        <fullName evidence="3">DUF4283 domain-containing protein</fullName>
    </recommendedName>
</protein>
<name>A0ABQ4Z288_9ASTR</name>
<evidence type="ECO:0000313" key="2">
    <source>
        <dbReference type="Proteomes" id="UP001151760"/>
    </source>
</evidence>
<evidence type="ECO:0000313" key="1">
    <source>
        <dbReference type="EMBL" id="GJS84283.1"/>
    </source>
</evidence>
<accession>A0ABQ4Z288</accession>
<evidence type="ECO:0008006" key="3">
    <source>
        <dbReference type="Google" id="ProtNLM"/>
    </source>
</evidence>
<organism evidence="1 2">
    <name type="scientific">Tanacetum coccineum</name>
    <dbReference type="NCBI Taxonomy" id="301880"/>
    <lineage>
        <taxon>Eukaryota</taxon>
        <taxon>Viridiplantae</taxon>
        <taxon>Streptophyta</taxon>
        <taxon>Embryophyta</taxon>
        <taxon>Tracheophyta</taxon>
        <taxon>Spermatophyta</taxon>
        <taxon>Magnoliopsida</taxon>
        <taxon>eudicotyledons</taxon>
        <taxon>Gunneridae</taxon>
        <taxon>Pentapetalae</taxon>
        <taxon>asterids</taxon>
        <taxon>campanulids</taxon>
        <taxon>Asterales</taxon>
        <taxon>Asteraceae</taxon>
        <taxon>Asteroideae</taxon>
        <taxon>Anthemideae</taxon>
        <taxon>Anthemidinae</taxon>
        <taxon>Tanacetum</taxon>
    </lineage>
</organism>
<sequence length="101" mass="11492">MAVPEPEEEGDGYIKEVIRVEYEWKPPHCVDCQSFGHETNLCPKRVREELPKNSARDTKATAMERMMMVLLEVKSTQNKEMIMGDSGKTIKGASEQVNSDF</sequence>
<reference evidence="1" key="2">
    <citation type="submission" date="2022-01" db="EMBL/GenBank/DDBJ databases">
        <authorList>
            <person name="Yamashiro T."/>
            <person name="Shiraishi A."/>
            <person name="Satake H."/>
            <person name="Nakayama K."/>
        </authorList>
    </citation>
    <scope>NUCLEOTIDE SEQUENCE</scope>
</reference>
<keyword evidence="2" id="KW-1185">Reference proteome</keyword>
<gene>
    <name evidence="1" type="ORF">Tco_0750824</name>
</gene>